<name>A0A4Z2E162_9TELE</name>
<accession>A0A4Z2E162</accession>
<dbReference type="Proteomes" id="UP000314294">
    <property type="component" value="Unassembled WGS sequence"/>
</dbReference>
<organism evidence="1 2">
    <name type="scientific">Liparis tanakae</name>
    <name type="common">Tanaka's snailfish</name>
    <dbReference type="NCBI Taxonomy" id="230148"/>
    <lineage>
        <taxon>Eukaryota</taxon>
        <taxon>Metazoa</taxon>
        <taxon>Chordata</taxon>
        <taxon>Craniata</taxon>
        <taxon>Vertebrata</taxon>
        <taxon>Euteleostomi</taxon>
        <taxon>Actinopterygii</taxon>
        <taxon>Neopterygii</taxon>
        <taxon>Teleostei</taxon>
        <taxon>Neoteleostei</taxon>
        <taxon>Acanthomorphata</taxon>
        <taxon>Eupercaria</taxon>
        <taxon>Perciformes</taxon>
        <taxon>Cottioidei</taxon>
        <taxon>Cottales</taxon>
        <taxon>Liparidae</taxon>
        <taxon>Liparis</taxon>
    </lineage>
</organism>
<keyword evidence="2" id="KW-1185">Reference proteome</keyword>
<proteinExistence type="predicted"/>
<sequence>MQPHLLGNEFTHLEFPRRVQRKEVGKRMLYRDFTMSGWCVSFF</sequence>
<dbReference type="OrthoDB" id="10264738at2759"/>
<dbReference type="AlphaFoldDB" id="A0A4Z2E162"/>
<gene>
    <name evidence="1" type="primary">Ppm1h_0</name>
    <name evidence="1" type="ORF">EYF80_067407</name>
</gene>
<dbReference type="EMBL" id="SRLO01022239">
    <property type="protein sequence ID" value="TNN22479.1"/>
    <property type="molecule type" value="Genomic_DNA"/>
</dbReference>
<protein>
    <submittedName>
        <fullName evidence="1">Protein phosphatase 1H</fullName>
    </submittedName>
</protein>
<comment type="caution">
    <text evidence="1">The sequence shown here is derived from an EMBL/GenBank/DDBJ whole genome shotgun (WGS) entry which is preliminary data.</text>
</comment>
<evidence type="ECO:0000313" key="1">
    <source>
        <dbReference type="EMBL" id="TNN22479.1"/>
    </source>
</evidence>
<evidence type="ECO:0000313" key="2">
    <source>
        <dbReference type="Proteomes" id="UP000314294"/>
    </source>
</evidence>
<reference evidence="1 2" key="1">
    <citation type="submission" date="2019-03" db="EMBL/GenBank/DDBJ databases">
        <title>First draft genome of Liparis tanakae, snailfish: a comprehensive survey of snailfish specific genes.</title>
        <authorList>
            <person name="Kim W."/>
            <person name="Song I."/>
            <person name="Jeong J.-H."/>
            <person name="Kim D."/>
            <person name="Kim S."/>
            <person name="Ryu S."/>
            <person name="Song J.Y."/>
            <person name="Lee S.K."/>
        </authorList>
    </citation>
    <scope>NUCLEOTIDE SEQUENCE [LARGE SCALE GENOMIC DNA]</scope>
    <source>
        <tissue evidence="1">Muscle</tissue>
    </source>
</reference>